<reference evidence="1" key="1">
    <citation type="submission" date="2021-02" db="EMBL/GenBank/DDBJ databases">
        <authorList>
            <person name="Nowell W R."/>
        </authorList>
    </citation>
    <scope>NUCLEOTIDE SEQUENCE</scope>
    <source>
        <strain evidence="1">Ploen Becks lab</strain>
    </source>
</reference>
<proteinExistence type="predicted"/>
<dbReference type="AlphaFoldDB" id="A0A814F6M9"/>
<comment type="caution">
    <text evidence="1">The sequence shown here is derived from an EMBL/GenBank/DDBJ whole genome shotgun (WGS) entry which is preliminary data.</text>
</comment>
<dbReference type="Proteomes" id="UP000663879">
    <property type="component" value="Unassembled WGS sequence"/>
</dbReference>
<name>A0A814F6M9_9BILA</name>
<dbReference type="EMBL" id="CAJNOC010003353">
    <property type="protein sequence ID" value="CAF0978990.1"/>
    <property type="molecule type" value="Genomic_DNA"/>
</dbReference>
<keyword evidence="2" id="KW-1185">Reference proteome</keyword>
<protein>
    <submittedName>
        <fullName evidence="1">Uncharacterized protein</fullName>
    </submittedName>
</protein>
<organism evidence="1 2">
    <name type="scientific">Brachionus calyciflorus</name>
    <dbReference type="NCBI Taxonomy" id="104777"/>
    <lineage>
        <taxon>Eukaryota</taxon>
        <taxon>Metazoa</taxon>
        <taxon>Spiralia</taxon>
        <taxon>Gnathifera</taxon>
        <taxon>Rotifera</taxon>
        <taxon>Eurotatoria</taxon>
        <taxon>Monogononta</taxon>
        <taxon>Pseudotrocha</taxon>
        <taxon>Ploima</taxon>
        <taxon>Brachionidae</taxon>
        <taxon>Brachionus</taxon>
    </lineage>
</organism>
<sequence>MKIKFDGIANFRSENVLNSNQHKSYDIIRKISSESTHRFRLFNEIRIDADSLKNSFDILLPATSHNGLAGFVQEIAINLFRILLLSEIQIKMWEEIQTRNPVWHFDASGCFIKNIPDQSSPLLYSLKKFNQFLVESLTRMQINISTRKINWLKDCFHFEEKKYLNGNTLRETSLKKDVIFTDETSDNYIRVSPFTNYFKDRIAGINAKIKKHETFLEMKDNPYYFPELLDILKSKLHLVPLWTGLFISNEIDVP</sequence>
<evidence type="ECO:0000313" key="2">
    <source>
        <dbReference type="Proteomes" id="UP000663879"/>
    </source>
</evidence>
<evidence type="ECO:0000313" key="1">
    <source>
        <dbReference type="EMBL" id="CAF0978990.1"/>
    </source>
</evidence>
<gene>
    <name evidence="1" type="ORF">OXX778_LOCUS15317</name>
</gene>
<accession>A0A814F6M9</accession>